<dbReference type="RefSeq" id="WP_092318883.1">
    <property type="nucleotide sequence ID" value="NZ_FOKY01000004.1"/>
</dbReference>
<evidence type="ECO:0000313" key="4">
    <source>
        <dbReference type="EMBL" id="SFB78812.1"/>
    </source>
</evidence>
<dbReference type="Pfam" id="PF13414">
    <property type="entry name" value="TPR_11"/>
    <property type="match status" value="1"/>
</dbReference>
<dbReference type="OrthoDB" id="304593at2"/>
<reference evidence="5" key="1">
    <citation type="submission" date="2016-10" db="EMBL/GenBank/DDBJ databases">
        <authorList>
            <person name="Varghese N."/>
            <person name="Submissions S."/>
        </authorList>
    </citation>
    <scope>NUCLEOTIDE SEQUENCE [LARGE SCALE GENOMIC DNA]</scope>
    <source>
        <strain evidence="5">ATCC 43811</strain>
    </source>
</reference>
<dbReference type="AlphaFoldDB" id="A0A1I1DWN0"/>
<evidence type="ECO:0000313" key="5">
    <source>
        <dbReference type="Proteomes" id="UP000240042"/>
    </source>
</evidence>
<dbReference type="PROSITE" id="PS50005">
    <property type="entry name" value="TPR"/>
    <property type="match status" value="3"/>
</dbReference>
<dbReference type="PROSITE" id="PS50293">
    <property type="entry name" value="TPR_REGION"/>
    <property type="match status" value="1"/>
</dbReference>
<dbReference type="Pfam" id="PF13181">
    <property type="entry name" value="TPR_8"/>
    <property type="match status" value="1"/>
</dbReference>
<accession>A0A1I1DWN0</accession>
<feature type="repeat" description="TPR" evidence="3">
    <location>
        <begin position="137"/>
        <end position="170"/>
    </location>
</feature>
<dbReference type="InterPro" id="IPR019734">
    <property type="entry name" value="TPR_rpt"/>
</dbReference>
<dbReference type="InterPro" id="IPR052346">
    <property type="entry name" value="O-mannosyl-transferase_TMTC"/>
</dbReference>
<evidence type="ECO:0000256" key="3">
    <source>
        <dbReference type="PROSITE-ProRule" id="PRU00339"/>
    </source>
</evidence>
<proteinExistence type="predicted"/>
<dbReference type="PANTHER" id="PTHR44227">
    <property type="match status" value="1"/>
</dbReference>
<evidence type="ECO:0000256" key="2">
    <source>
        <dbReference type="ARBA" id="ARBA00022803"/>
    </source>
</evidence>
<feature type="repeat" description="TPR" evidence="3">
    <location>
        <begin position="100"/>
        <end position="133"/>
    </location>
</feature>
<dbReference type="EMBL" id="FOKY01000004">
    <property type="protein sequence ID" value="SFB78812.1"/>
    <property type="molecule type" value="Genomic_DNA"/>
</dbReference>
<keyword evidence="5" id="KW-1185">Reference proteome</keyword>
<organism evidence="4 5">
    <name type="scientific">Brevinema andersonii</name>
    <dbReference type="NCBI Taxonomy" id="34097"/>
    <lineage>
        <taxon>Bacteria</taxon>
        <taxon>Pseudomonadati</taxon>
        <taxon>Spirochaetota</taxon>
        <taxon>Spirochaetia</taxon>
        <taxon>Brevinematales</taxon>
        <taxon>Brevinemataceae</taxon>
        <taxon>Brevinema</taxon>
    </lineage>
</organism>
<dbReference type="Gene3D" id="1.25.40.10">
    <property type="entry name" value="Tetratricopeptide repeat domain"/>
    <property type="match status" value="1"/>
</dbReference>
<keyword evidence="2 3" id="KW-0802">TPR repeat</keyword>
<dbReference type="SMART" id="SM00028">
    <property type="entry name" value="TPR"/>
    <property type="match status" value="3"/>
</dbReference>
<dbReference type="PANTHER" id="PTHR44227:SF3">
    <property type="entry name" value="PROTEIN O-MANNOSYL-TRANSFERASE TMTC4"/>
    <property type="match status" value="1"/>
</dbReference>
<dbReference type="SUPFAM" id="SSF48452">
    <property type="entry name" value="TPR-like"/>
    <property type="match status" value="1"/>
</dbReference>
<dbReference type="Proteomes" id="UP000240042">
    <property type="component" value="Unassembled WGS sequence"/>
</dbReference>
<keyword evidence="1" id="KW-0677">Repeat</keyword>
<evidence type="ECO:0000256" key="1">
    <source>
        <dbReference type="ARBA" id="ARBA00022737"/>
    </source>
</evidence>
<gene>
    <name evidence="4" type="ORF">SAMN02745150_00808</name>
</gene>
<dbReference type="InterPro" id="IPR011990">
    <property type="entry name" value="TPR-like_helical_dom_sf"/>
</dbReference>
<feature type="repeat" description="TPR" evidence="3">
    <location>
        <begin position="66"/>
        <end position="99"/>
    </location>
</feature>
<sequence length="182" mass="20497">MIRIAFLIFTIKMSIYAQMNEDVFQKQIIRNPQNLEAYIEYINSLKNSSKITEIGNKAIENIGEKASIYTAMGNAYTNANDIRRAISVYRKAIWLNPRSATSYNRLGLALLKLNLYRQAEVAFKAAISLSDNNNAKANYYAYLGLVLESSKEINDSEAAFKSALKLNPQNNIAKEGLLRITS</sequence>
<name>A0A1I1DWN0_BREAD</name>
<protein>
    <submittedName>
        <fullName evidence="4">Tetratricopeptide repeat-containing protein</fullName>
    </submittedName>
</protein>
<dbReference type="STRING" id="34097.SAMN02745150_00808"/>